<keyword evidence="6" id="KW-0325">Glycoprotein</keyword>
<dbReference type="InterPro" id="IPR001747">
    <property type="entry name" value="Vitellogenin_N"/>
</dbReference>
<dbReference type="PROSITE" id="PS51233">
    <property type="entry name" value="VWFD"/>
    <property type="match status" value="1"/>
</dbReference>
<evidence type="ECO:0000256" key="9">
    <source>
        <dbReference type="SAM" id="Phobius"/>
    </source>
</evidence>
<protein>
    <submittedName>
        <fullName evidence="13">Vitellogenin domain-containing protein</fullName>
    </submittedName>
</protein>
<evidence type="ECO:0000313" key="12">
    <source>
        <dbReference type="Proteomes" id="UP000025227"/>
    </source>
</evidence>
<dbReference type="InterPro" id="IPR015817">
    <property type="entry name" value="Vitellinogen_open_b-sht_sub1"/>
</dbReference>
<dbReference type="SMART" id="SM01169">
    <property type="entry name" value="DUF1943"/>
    <property type="match status" value="1"/>
</dbReference>
<dbReference type="InterPro" id="IPR011030">
    <property type="entry name" value="Lipovitellin_superhlx_dom"/>
</dbReference>
<dbReference type="GO" id="GO:0005576">
    <property type="term" value="C:extracellular region"/>
    <property type="evidence" value="ECO:0007669"/>
    <property type="project" value="UniProtKB-SubCell"/>
</dbReference>
<dbReference type="Gene3D" id="2.20.80.10">
    <property type="entry name" value="Lipovitellin-phosvitin complex, chain A, domain 4"/>
    <property type="match status" value="1"/>
</dbReference>
<accession>A0A7I4Z7Y9</accession>
<dbReference type="Gene3D" id="1.25.10.20">
    <property type="entry name" value="Vitellinogen, superhelical"/>
    <property type="match status" value="1"/>
</dbReference>
<dbReference type="WBParaSite" id="HCON_00188550-00001">
    <property type="protein sequence ID" value="HCON_00188550-00001"/>
    <property type="gene ID" value="HCON_00188550"/>
</dbReference>
<dbReference type="SUPFAM" id="SSF56968">
    <property type="entry name" value="Lipovitellin-phosvitin complex, beta-sheet shell regions"/>
    <property type="match status" value="2"/>
</dbReference>
<evidence type="ECO:0000256" key="2">
    <source>
        <dbReference type="ARBA" id="ARBA00022525"/>
    </source>
</evidence>
<dbReference type="InterPro" id="IPR015255">
    <property type="entry name" value="Vitellinogen_open_b-sht"/>
</dbReference>
<keyword evidence="12" id="KW-1185">Reference proteome</keyword>
<evidence type="ECO:0000259" key="10">
    <source>
        <dbReference type="PROSITE" id="PS51211"/>
    </source>
</evidence>
<dbReference type="InterPro" id="IPR001846">
    <property type="entry name" value="VWF_type-D"/>
</dbReference>
<keyword evidence="9" id="KW-0812">Transmembrane</keyword>
<dbReference type="FunFam" id="1.25.10.20:FF:000003">
    <property type="entry name" value="Vitellogenin C"/>
    <property type="match status" value="1"/>
</dbReference>
<feature type="domain" description="VWFD" evidence="11">
    <location>
        <begin position="1347"/>
        <end position="1515"/>
    </location>
</feature>
<feature type="disulfide bond" evidence="7">
    <location>
        <begin position="258"/>
        <end position="261"/>
    </location>
</feature>
<keyword evidence="8" id="KW-0175">Coiled coil</keyword>
<dbReference type="InterPro" id="IPR015819">
    <property type="entry name" value="Lipid_transp_b-sht_shell"/>
</dbReference>
<evidence type="ECO:0000256" key="5">
    <source>
        <dbReference type="ARBA" id="ARBA00023157"/>
    </source>
</evidence>
<dbReference type="OMA" id="ENPMWHP"/>
<reference evidence="13" key="1">
    <citation type="submission" date="2020-12" db="UniProtKB">
        <authorList>
            <consortium name="WormBaseParasite"/>
        </authorList>
    </citation>
    <scope>IDENTIFICATION</scope>
    <source>
        <strain evidence="13">MHco3</strain>
    </source>
</reference>
<feature type="coiled-coil region" evidence="8">
    <location>
        <begin position="356"/>
        <end position="386"/>
    </location>
</feature>
<comment type="subcellular location">
    <subcellularLocation>
        <location evidence="1">Secreted</location>
    </subcellularLocation>
</comment>
<dbReference type="GO" id="GO:0045735">
    <property type="term" value="F:nutrient reservoir activity"/>
    <property type="evidence" value="ECO:0007669"/>
    <property type="project" value="UniProtKB-KW"/>
</dbReference>
<dbReference type="PANTHER" id="PTHR23345">
    <property type="entry name" value="VITELLOGENIN-RELATED"/>
    <property type="match status" value="1"/>
</dbReference>
<proteinExistence type="predicted"/>
<dbReference type="Pfam" id="PF01347">
    <property type="entry name" value="Vitellogenin_N"/>
    <property type="match status" value="1"/>
</dbReference>
<feature type="transmembrane region" description="Helical" evidence="9">
    <location>
        <begin position="35"/>
        <end position="55"/>
    </location>
</feature>
<keyword evidence="2" id="KW-0964">Secreted</keyword>
<keyword evidence="3" id="KW-0732">Signal</keyword>
<dbReference type="PROSITE" id="PS51211">
    <property type="entry name" value="VITELLOGENIN"/>
    <property type="match status" value="1"/>
</dbReference>
<dbReference type="Gene3D" id="2.20.50.20">
    <property type="entry name" value="Lipovitellin. Chain A, domain 3"/>
    <property type="match status" value="1"/>
</dbReference>
<dbReference type="PANTHER" id="PTHR23345:SF12">
    <property type="entry name" value="VITELLOGENIN-1-RELATED"/>
    <property type="match status" value="1"/>
</dbReference>
<dbReference type="InterPro" id="IPR015816">
    <property type="entry name" value="Vitellinogen_b-sht_N"/>
</dbReference>
<evidence type="ECO:0000313" key="13">
    <source>
        <dbReference type="WBParaSite" id="HCON_00188550-00001"/>
    </source>
</evidence>
<feature type="domain" description="Vitellogenin" evidence="10">
    <location>
        <begin position="60"/>
        <end position="719"/>
    </location>
</feature>
<dbReference type="OrthoDB" id="5825149at2759"/>
<keyword evidence="5 7" id="KW-1015">Disulfide bond</keyword>
<dbReference type="Proteomes" id="UP000025227">
    <property type="component" value="Unplaced"/>
</dbReference>
<keyword evidence="9" id="KW-1133">Transmembrane helix</keyword>
<keyword evidence="9" id="KW-0472">Membrane</keyword>
<dbReference type="SMART" id="SM00638">
    <property type="entry name" value="LPD_N"/>
    <property type="match status" value="1"/>
</dbReference>
<dbReference type="Pfam" id="PF00094">
    <property type="entry name" value="VWD"/>
    <property type="match status" value="1"/>
</dbReference>
<dbReference type="InterPro" id="IPR050733">
    <property type="entry name" value="Vitellogenin/Apolipophorin"/>
</dbReference>
<keyword evidence="4" id="KW-0758">Storage protein</keyword>
<evidence type="ECO:0000256" key="6">
    <source>
        <dbReference type="ARBA" id="ARBA00023180"/>
    </source>
</evidence>
<comment type="caution">
    <text evidence="7">Lacks conserved residue(s) required for the propagation of feature annotation.</text>
</comment>
<evidence type="ECO:0000256" key="3">
    <source>
        <dbReference type="ARBA" id="ARBA00022729"/>
    </source>
</evidence>
<dbReference type="Pfam" id="PF09172">
    <property type="entry name" value="Vit_open_b-sht"/>
    <property type="match status" value="1"/>
</dbReference>
<dbReference type="SMART" id="SM00216">
    <property type="entry name" value="VWD"/>
    <property type="match status" value="1"/>
</dbReference>
<organism evidence="12 13">
    <name type="scientific">Haemonchus contortus</name>
    <name type="common">Barber pole worm</name>
    <dbReference type="NCBI Taxonomy" id="6289"/>
    <lineage>
        <taxon>Eukaryota</taxon>
        <taxon>Metazoa</taxon>
        <taxon>Ecdysozoa</taxon>
        <taxon>Nematoda</taxon>
        <taxon>Chromadorea</taxon>
        <taxon>Rhabditida</taxon>
        <taxon>Rhabditina</taxon>
        <taxon>Rhabditomorpha</taxon>
        <taxon>Strongyloidea</taxon>
        <taxon>Trichostrongylidae</taxon>
        <taxon>Haemonchus</taxon>
    </lineage>
</organism>
<dbReference type="Gene3D" id="2.30.230.10">
    <property type="entry name" value="Lipovitellin, beta-sheet shell regions, chain A"/>
    <property type="match status" value="1"/>
</dbReference>
<evidence type="ECO:0000256" key="8">
    <source>
        <dbReference type="SAM" id="Coils"/>
    </source>
</evidence>
<evidence type="ECO:0000256" key="1">
    <source>
        <dbReference type="ARBA" id="ARBA00004613"/>
    </source>
</evidence>
<sequence length="1652" mass="197464">MDSRSAVTFLLNDYMTSNKVIRFCIKGVQQDYRHFIMRFALLALIGVAFGLHHSLDLLPLKPRNEYVFRFEGDVHSGIPLPTDTTVSRIHAMVHVQIPDDHNAILKLRDVRFVTGEDERKELFQPTDELKPRLMSKEHVELLEMPVRFGYKNGMVSDLIFANKEEPWSANVKRSIINMLQLNLHKMGRTDEPKMERYEVNRDNDYYTTTERTIEGDCEVAYTILKKKDFVTEITKSVNFDKCTRRPEAKYNFRYLTECPECKEKDVLEPTTVYTYLLEKEGLKKVEVRSMYTITVENQPVMKTEIRTRLTLEDIKEIRREFDWTDGKRETLVYSNEYEKQIERFHMYGDEVEVMPYERIRDKIEVIRNTVEEIKELKENKHETTHLLSRLVSMFRMLTLEELTTLHTKIYMPAEEYIKSMIEHSLAIAGTRNTITHLLRHMEMRHFKTYRTVHLLKSIQQTPYPSPKIVEELLRFAETEVVERSPVIRQSLWLTIGSVMHGVVGKSMDKTYMKEDVPELKRRYINILMKEYEKADDIYEKVLVLKCIANAGIDLSVYELEKIILNKREELLVRMEAIDALRLLKEWMPRKIQSILMPVYKSRVEEPELRMAALVRIMHTLPPQPVISQIVSTMEREPNQQVATFTYDLLNSFAKSTHTCYKKLASEIRPLMTMTRYKRGERVYTSTYKYLPMFKEELMTGANMDFATIFGKNTVWPREMMVKLDTVFSGMWHKYLFQFGITQQNIEQILEKLTTKLMRMERTPNTVVRGRRIRESLNLLKDIAKKLNIHPRVVENKTPYVMLYFRHKGMDYAVLPIDEKIIDELLEKFIRDGRLETREIERYLRREPEFKLHTFTFFYEMIRKLPTTLGLPLMIRSKMPTVMSAEGEFTVEMVNAGIRVRLNTKPSVVATHVAEMMVKNPLFEQGVKLVRSLEARLPVDFDMEVTYRNGFEIRTNFNIPTEEKTLMHYTSRPMTFFRFFSGERKYITETELKTIVLPKWRHLNTEKEWTYNIWGMKAIARGNWLHKWNVRDILLGEYDWEFVLTPTREAPKKIRFFLDSSRIEKVRLEKIDFTDLFEKEFEVESSEHENFEERERREYFHRNVREMERKNGYKHRLHMRIEAVESMVPYYGHVEIVTVCDEEFGFCKKTVEGKRSPINEERREWTFMGHMQFVLPKMPKSLTELKNQKHREIQGLVEMKWGAEERNRLKMKIQLEQSKEQKKWLKLVNKEHEGLTAYDLLLKAGRLNQLKVVADYELSPRMKNFFEHIYNYMKGYTIWNNKVTRLNRENDRIYLKLNVDPITRDLINVMLETPYERMELENYVVPQLYLPTIAKRTLRDIHYEVNQPMCEVKSTKVRTFDDVVFRAPLTNCYSVIAKDCSEEPRFVVMVKKMRKDSEMKKMKIINEREQVFEVEMNEGKLRVYVDGEKVNKEELEKYNIEPIEENMVRVRLEDLMVHFDGYTVKVYMGKHMTERQCGLCGHFDEEKDNEFYTPKKEYTDDIMEFHKSYLLNDECEVEKELPREKKHYRLEKSESSSSEEDWLDFYENDDKRKEMRRTYKYRAESEEEEILEKHHVIEYPHQVCFSLEPVRVCRRNEVKGDTMDKKVRFTCLPRSSREARELLHKVRKNVVDLSRHPISFVETIEVPRTCTVY</sequence>
<dbReference type="GO" id="GO:0005319">
    <property type="term" value="F:lipid transporter activity"/>
    <property type="evidence" value="ECO:0007669"/>
    <property type="project" value="InterPro"/>
</dbReference>
<evidence type="ECO:0000256" key="4">
    <source>
        <dbReference type="ARBA" id="ARBA00022761"/>
    </source>
</evidence>
<dbReference type="SUPFAM" id="SSF48431">
    <property type="entry name" value="Lipovitellin-phosvitin complex, superhelical domain"/>
    <property type="match status" value="1"/>
</dbReference>
<evidence type="ECO:0000259" key="11">
    <source>
        <dbReference type="PROSITE" id="PS51233"/>
    </source>
</evidence>
<name>A0A7I4Z7Y9_HAECO</name>
<evidence type="ECO:0000256" key="7">
    <source>
        <dbReference type="PROSITE-ProRule" id="PRU00557"/>
    </source>
</evidence>